<dbReference type="GO" id="GO:0044550">
    <property type="term" value="P:secondary metabolite biosynthetic process"/>
    <property type="evidence" value="ECO:0007669"/>
    <property type="project" value="TreeGrafter"/>
</dbReference>
<proteinExistence type="inferred from homology"/>
<keyword evidence="4" id="KW-0732">Signal</keyword>
<feature type="domain" description="Glucose-methanol-choline oxidoreductase N-terminal" evidence="5">
    <location>
        <begin position="302"/>
        <end position="316"/>
    </location>
</feature>
<dbReference type="PANTHER" id="PTHR11552:SF115">
    <property type="entry name" value="DEHYDROGENASE XPTC-RELATED"/>
    <property type="match status" value="1"/>
</dbReference>
<dbReference type="InterPro" id="IPR012132">
    <property type="entry name" value="GMC_OxRdtase"/>
</dbReference>
<dbReference type="PANTHER" id="PTHR11552">
    <property type="entry name" value="GLUCOSE-METHANOL-CHOLINE GMC OXIDOREDUCTASE"/>
    <property type="match status" value="1"/>
</dbReference>
<accession>A0AAJ0HNL1</accession>
<comment type="cofactor">
    <cofactor evidence="2">
        <name>FAD</name>
        <dbReference type="ChEBI" id="CHEBI:57692"/>
    </cofactor>
</comment>
<dbReference type="EMBL" id="JAUIQD010000003">
    <property type="protein sequence ID" value="KAK3357908.1"/>
    <property type="molecule type" value="Genomic_DNA"/>
</dbReference>
<feature type="compositionally biased region" description="Polar residues" evidence="3">
    <location>
        <begin position="352"/>
        <end position="366"/>
    </location>
</feature>
<evidence type="ECO:0000259" key="5">
    <source>
        <dbReference type="PROSITE" id="PS00624"/>
    </source>
</evidence>
<dbReference type="Gene3D" id="3.30.560.10">
    <property type="entry name" value="Glucose Oxidase, domain 3"/>
    <property type="match status" value="1"/>
</dbReference>
<dbReference type="PROSITE" id="PS00624">
    <property type="entry name" value="GMC_OXRED_2"/>
    <property type="match status" value="1"/>
</dbReference>
<protein>
    <submittedName>
        <fullName evidence="6">GMC oxidoreductase</fullName>
    </submittedName>
</protein>
<keyword evidence="2" id="KW-0274">FAD</keyword>
<dbReference type="SUPFAM" id="SSF51905">
    <property type="entry name" value="FAD/NAD(P)-binding domain"/>
    <property type="match status" value="1"/>
</dbReference>
<organism evidence="6 7">
    <name type="scientific">Lasiosphaeria hispida</name>
    <dbReference type="NCBI Taxonomy" id="260671"/>
    <lineage>
        <taxon>Eukaryota</taxon>
        <taxon>Fungi</taxon>
        <taxon>Dikarya</taxon>
        <taxon>Ascomycota</taxon>
        <taxon>Pezizomycotina</taxon>
        <taxon>Sordariomycetes</taxon>
        <taxon>Sordariomycetidae</taxon>
        <taxon>Sordariales</taxon>
        <taxon>Lasiosphaeriaceae</taxon>
        <taxon>Lasiosphaeria</taxon>
    </lineage>
</organism>
<evidence type="ECO:0000256" key="4">
    <source>
        <dbReference type="SAM" id="SignalP"/>
    </source>
</evidence>
<gene>
    <name evidence="6" type="ORF">B0T25DRAFT_590026</name>
</gene>
<dbReference type="PIRSF" id="PIRSF000137">
    <property type="entry name" value="Alcohol_oxidase"/>
    <property type="match status" value="1"/>
</dbReference>
<comment type="caution">
    <text evidence="6">The sequence shown here is derived from an EMBL/GenBank/DDBJ whole genome shotgun (WGS) entry which is preliminary data.</text>
</comment>
<keyword evidence="7" id="KW-1185">Reference proteome</keyword>
<name>A0AAJ0HNL1_9PEZI</name>
<dbReference type="Gene3D" id="3.50.50.60">
    <property type="entry name" value="FAD/NAD(P)-binding domain"/>
    <property type="match status" value="1"/>
</dbReference>
<sequence length="626" mass="66986">MFTSPLAAWILLAGISSPLVAAGGVHHDYQLLRDSYDYIIAGGGLTGLVVANRLTEDANVTVLVVEYGDFDDSWDTAIPYYADQLQNKVLMFQQYSTEQLNLENRTFTLALGMNVGGGSAVNEMAMTRGQAQDYDAWEELGNSGWGWAGLQKYFRKSTTLDVPSDEVKAKNKYKFSTAGYGNGPVKATFPPWQWPDAYTLNDAWTKNLGFEIREDGATDGKILGVSWKPISADGKNLTRSSARTAYYDPAANRPNLDILVENYVARVSTKDSKVIGVDIIARINLERHITLPVHKEVILAAGAIHTPQILQLSGIGAADLLESLNITVVQDLPGVGANYQDHPTIKMEFSFTSPSSANPSTLTSETDPLPSESALNTFLNNRTGPFTSAHGNTRAVLSLSNLTTSPASLIQSLYDGPGPETFLPQYYADHPDLIEGYKSQSFIVNRMIAGDAGLFEVSWAADSRINLAAAKPLSRGTVLIESTNPHPEEAAPRLDFGALAHPFDTAVGVLGVKLGRKFVGAPALAGLSPTEVSPGPGVVTDAQVEAALRGSLFQPHGNNPCCTAAMMPQGYGGVVDEELRVYGIKGLRVVDASVLPLIPVAGLQATLYAVAERAADVIKGVVVTEG</sequence>
<evidence type="ECO:0000256" key="3">
    <source>
        <dbReference type="SAM" id="MobiDB-lite"/>
    </source>
</evidence>
<dbReference type="AlphaFoldDB" id="A0AAJ0HNL1"/>
<feature type="binding site" evidence="2">
    <location>
        <position position="264"/>
    </location>
    <ligand>
        <name>FAD</name>
        <dbReference type="ChEBI" id="CHEBI:57692"/>
    </ligand>
</feature>
<evidence type="ECO:0000256" key="1">
    <source>
        <dbReference type="ARBA" id="ARBA00010790"/>
    </source>
</evidence>
<dbReference type="Proteomes" id="UP001275084">
    <property type="component" value="Unassembled WGS sequence"/>
</dbReference>
<reference evidence="6" key="2">
    <citation type="submission" date="2023-06" db="EMBL/GenBank/DDBJ databases">
        <authorList>
            <consortium name="Lawrence Berkeley National Laboratory"/>
            <person name="Haridas S."/>
            <person name="Hensen N."/>
            <person name="Bonometti L."/>
            <person name="Westerberg I."/>
            <person name="Brannstrom I.O."/>
            <person name="Guillou S."/>
            <person name="Cros-Aarteil S."/>
            <person name="Calhoun S."/>
            <person name="Kuo A."/>
            <person name="Mondo S."/>
            <person name="Pangilinan J."/>
            <person name="Riley R."/>
            <person name="Labutti K."/>
            <person name="Andreopoulos B."/>
            <person name="Lipzen A."/>
            <person name="Chen C."/>
            <person name="Yanf M."/>
            <person name="Daum C."/>
            <person name="Ng V."/>
            <person name="Clum A."/>
            <person name="Steindorff A."/>
            <person name="Ohm R."/>
            <person name="Martin F."/>
            <person name="Silar P."/>
            <person name="Natvig D."/>
            <person name="Lalanne C."/>
            <person name="Gautier V."/>
            <person name="Ament-Velasquez S.L."/>
            <person name="Kruys A."/>
            <person name="Hutchinson M.I."/>
            <person name="Powell A.J."/>
            <person name="Barry K."/>
            <person name="Miller A.N."/>
            <person name="Grigoriev I.V."/>
            <person name="Debuchy R."/>
            <person name="Gladieux P."/>
            <person name="Thoren M.H."/>
            <person name="Johannesson H."/>
        </authorList>
    </citation>
    <scope>NUCLEOTIDE SEQUENCE</scope>
    <source>
        <strain evidence="6">CBS 955.72</strain>
    </source>
</reference>
<feature type="chain" id="PRO_5042602555" evidence="4">
    <location>
        <begin position="23"/>
        <end position="626"/>
    </location>
</feature>
<dbReference type="InterPro" id="IPR007867">
    <property type="entry name" value="GMC_OxRtase_C"/>
</dbReference>
<evidence type="ECO:0000313" key="7">
    <source>
        <dbReference type="Proteomes" id="UP001275084"/>
    </source>
</evidence>
<dbReference type="Pfam" id="PF05199">
    <property type="entry name" value="GMC_oxred_C"/>
    <property type="match status" value="1"/>
</dbReference>
<feature type="signal peptide" evidence="4">
    <location>
        <begin position="1"/>
        <end position="22"/>
    </location>
</feature>
<dbReference type="Pfam" id="PF00732">
    <property type="entry name" value="GMC_oxred_N"/>
    <property type="match status" value="1"/>
</dbReference>
<dbReference type="GO" id="GO:0050660">
    <property type="term" value="F:flavin adenine dinucleotide binding"/>
    <property type="evidence" value="ECO:0007669"/>
    <property type="project" value="InterPro"/>
</dbReference>
<reference evidence="6" key="1">
    <citation type="journal article" date="2023" name="Mol. Phylogenet. Evol.">
        <title>Genome-scale phylogeny and comparative genomics of the fungal order Sordariales.</title>
        <authorList>
            <person name="Hensen N."/>
            <person name="Bonometti L."/>
            <person name="Westerberg I."/>
            <person name="Brannstrom I.O."/>
            <person name="Guillou S."/>
            <person name="Cros-Aarteil S."/>
            <person name="Calhoun S."/>
            <person name="Haridas S."/>
            <person name="Kuo A."/>
            <person name="Mondo S."/>
            <person name="Pangilinan J."/>
            <person name="Riley R."/>
            <person name="LaButti K."/>
            <person name="Andreopoulos B."/>
            <person name="Lipzen A."/>
            <person name="Chen C."/>
            <person name="Yan M."/>
            <person name="Daum C."/>
            <person name="Ng V."/>
            <person name="Clum A."/>
            <person name="Steindorff A."/>
            <person name="Ohm R.A."/>
            <person name="Martin F."/>
            <person name="Silar P."/>
            <person name="Natvig D.O."/>
            <person name="Lalanne C."/>
            <person name="Gautier V."/>
            <person name="Ament-Velasquez S.L."/>
            <person name="Kruys A."/>
            <person name="Hutchinson M.I."/>
            <person name="Powell A.J."/>
            <person name="Barry K."/>
            <person name="Miller A.N."/>
            <person name="Grigoriev I.V."/>
            <person name="Debuchy R."/>
            <person name="Gladieux P."/>
            <person name="Hiltunen Thoren M."/>
            <person name="Johannesson H."/>
        </authorList>
    </citation>
    <scope>NUCLEOTIDE SEQUENCE</scope>
    <source>
        <strain evidence="6">CBS 955.72</strain>
    </source>
</reference>
<dbReference type="InterPro" id="IPR036188">
    <property type="entry name" value="FAD/NAD-bd_sf"/>
</dbReference>
<dbReference type="SUPFAM" id="SSF54373">
    <property type="entry name" value="FAD-linked reductases, C-terminal domain"/>
    <property type="match status" value="1"/>
</dbReference>
<dbReference type="GO" id="GO:0016614">
    <property type="term" value="F:oxidoreductase activity, acting on CH-OH group of donors"/>
    <property type="evidence" value="ECO:0007669"/>
    <property type="project" value="InterPro"/>
</dbReference>
<keyword evidence="2" id="KW-0285">Flavoprotein</keyword>
<dbReference type="InterPro" id="IPR000172">
    <property type="entry name" value="GMC_OxRdtase_N"/>
</dbReference>
<feature type="region of interest" description="Disordered" evidence="3">
    <location>
        <begin position="352"/>
        <end position="373"/>
    </location>
</feature>
<evidence type="ECO:0000313" key="6">
    <source>
        <dbReference type="EMBL" id="KAK3357908.1"/>
    </source>
</evidence>
<evidence type="ECO:0000256" key="2">
    <source>
        <dbReference type="PIRSR" id="PIRSR000137-2"/>
    </source>
</evidence>
<comment type="similarity">
    <text evidence="1">Belongs to the GMC oxidoreductase family.</text>
</comment>